<evidence type="ECO:0000256" key="2">
    <source>
        <dbReference type="ARBA" id="ARBA00023082"/>
    </source>
</evidence>
<dbReference type="SUPFAM" id="SSF88946">
    <property type="entry name" value="Sigma2 domain of RNA polymerase sigma factors"/>
    <property type="match status" value="1"/>
</dbReference>
<evidence type="ECO:0000256" key="1">
    <source>
        <dbReference type="ARBA" id="ARBA00023015"/>
    </source>
</evidence>
<dbReference type="GO" id="GO:0003677">
    <property type="term" value="F:DNA binding"/>
    <property type="evidence" value="ECO:0007669"/>
    <property type="project" value="UniProtKB-KW"/>
</dbReference>
<dbReference type="PANTHER" id="PTHR43133">
    <property type="entry name" value="RNA POLYMERASE ECF-TYPE SIGMA FACTO"/>
    <property type="match status" value="1"/>
</dbReference>
<sequence length="202" mass="23123">MISPETRASLILRLSDPADDLAWAEFLQVYEPMLFRLSSRWGLQEADAREVVQETLLAVSKSISNFANDQHDGSFRRWLATITRNKLADHLARRSRQESGSGDTDVHRWLDQQASDASSASIWDWNEKRQVFAWAAESVRSQVSDPTWQAFYRTNVQGESVKLVAEELGMREGMIYVARSRVMSRLRKAVQLWTDSSDEVLS</sequence>
<dbReference type="RefSeq" id="WP_419189464.1">
    <property type="nucleotide sequence ID" value="NZ_CP036526.1"/>
</dbReference>
<gene>
    <name evidence="6" type="ORF">K239x_58350</name>
</gene>
<keyword evidence="2" id="KW-0731">Sigma factor</keyword>
<keyword evidence="4" id="KW-0804">Transcription</keyword>
<dbReference type="Proteomes" id="UP000319817">
    <property type="component" value="Chromosome"/>
</dbReference>
<keyword evidence="1" id="KW-0805">Transcription regulation</keyword>
<dbReference type="InterPro" id="IPR013325">
    <property type="entry name" value="RNA_pol_sigma_r2"/>
</dbReference>
<dbReference type="EMBL" id="CP036526">
    <property type="protein sequence ID" value="QDT13815.1"/>
    <property type="molecule type" value="Genomic_DNA"/>
</dbReference>
<dbReference type="NCBIfam" id="TIGR02937">
    <property type="entry name" value="sigma70-ECF"/>
    <property type="match status" value="1"/>
</dbReference>
<feature type="domain" description="RNA polymerase sigma-70 region 2" evidence="5">
    <location>
        <begin position="29"/>
        <end position="96"/>
    </location>
</feature>
<dbReference type="Gene3D" id="1.10.1740.10">
    <property type="match status" value="1"/>
</dbReference>
<accession>A0A517P363</accession>
<dbReference type="InterPro" id="IPR014284">
    <property type="entry name" value="RNA_pol_sigma-70_dom"/>
</dbReference>
<evidence type="ECO:0000256" key="3">
    <source>
        <dbReference type="ARBA" id="ARBA00023125"/>
    </source>
</evidence>
<dbReference type="Pfam" id="PF04542">
    <property type="entry name" value="Sigma70_r2"/>
    <property type="match status" value="1"/>
</dbReference>
<dbReference type="GO" id="GO:0006352">
    <property type="term" value="P:DNA-templated transcription initiation"/>
    <property type="evidence" value="ECO:0007669"/>
    <property type="project" value="InterPro"/>
</dbReference>
<evidence type="ECO:0000259" key="5">
    <source>
        <dbReference type="Pfam" id="PF04542"/>
    </source>
</evidence>
<evidence type="ECO:0000256" key="4">
    <source>
        <dbReference type="ARBA" id="ARBA00023163"/>
    </source>
</evidence>
<reference evidence="6 7" key="1">
    <citation type="submission" date="2019-02" db="EMBL/GenBank/DDBJ databases">
        <title>Deep-cultivation of Planctomycetes and their phenomic and genomic characterization uncovers novel biology.</title>
        <authorList>
            <person name="Wiegand S."/>
            <person name="Jogler M."/>
            <person name="Boedeker C."/>
            <person name="Pinto D."/>
            <person name="Vollmers J."/>
            <person name="Rivas-Marin E."/>
            <person name="Kohn T."/>
            <person name="Peeters S.H."/>
            <person name="Heuer A."/>
            <person name="Rast P."/>
            <person name="Oberbeckmann S."/>
            <person name="Bunk B."/>
            <person name="Jeske O."/>
            <person name="Meyerdierks A."/>
            <person name="Storesund J.E."/>
            <person name="Kallscheuer N."/>
            <person name="Luecker S."/>
            <person name="Lage O.M."/>
            <person name="Pohl T."/>
            <person name="Merkel B.J."/>
            <person name="Hornburger P."/>
            <person name="Mueller R.-W."/>
            <person name="Bruemmer F."/>
            <person name="Labrenz M."/>
            <person name="Spormann A.M."/>
            <person name="Op den Camp H."/>
            <person name="Overmann J."/>
            <person name="Amann R."/>
            <person name="Jetten M.S.M."/>
            <person name="Mascher T."/>
            <person name="Medema M.H."/>
            <person name="Devos D.P."/>
            <person name="Kaster A.-K."/>
            <person name="Ovreas L."/>
            <person name="Rohde M."/>
            <person name="Galperin M.Y."/>
            <person name="Jogler C."/>
        </authorList>
    </citation>
    <scope>NUCLEOTIDE SEQUENCE [LARGE SCALE GENOMIC DNA]</scope>
    <source>
        <strain evidence="6 7">K23_9</strain>
    </source>
</reference>
<evidence type="ECO:0000313" key="6">
    <source>
        <dbReference type="EMBL" id="QDT13815.1"/>
    </source>
</evidence>
<dbReference type="InterPro" id="IPR007627">
    <property type="entry name" value="RNA_pol_sigma70_r2"/>
</dbReference>
<name>A0A517P363_9BACT</name>
<organism evidence="6 7">
    <name type="scientific">Stieleria marina</name>
    <dbReference type="NCBI Taxonomy" id="1930275"/>
    <lineage>
        <taxon>Bacteria</taxon>
        <taxon>Pseudomonadati</taxon>
        <taxon>Planctomycetota</taxon>
        <taxon>Planctomycetia</taxon>
        <taxon>Pirellulales</taxon>
        <taxon>Pirellulaceae</taxon>
        <taxon>Stieleria</taxon>
    </lineage>
</organism>
<dbReference type="AlphaFoldDB" id="A0A517P363"/>
<dbReference type="PANTHER" id="PTHR43133:SF8">
    <property type="entry name" value="RNA POLYMERASE SIGMA FACTOR HI_1459-RELATED"/>
    <property type="match status" value="1"/>
</dbReference>
<keyword evidence="7" id="KW-1185">Reference proteome</keyword>
<dbReference type="InterPro" id="IPR039425">
    <property type="entry name" value="RNA_pol_sigma-70-like"/>
</dbReference>
<protein>
    <submittedName>
        <fullName evidence="6">RNA polymerase sigma factor</fullName>
    </submittedName>
</protein>
<keyword evidence="3" id="KW-0238">DNA-binding</keyword>
<proteinExistence type="predicted"/>
<evidence type="ECO:0000313" key="7">
    <source>
        <dbReference type="Proteomes" id="UP000319817"/>
    </source>
</evidence>
<dbReference type="GO" id="GO:0016987">
    <property type="term" value="F:sigma factor activity"/>
    <property type="evidence" value="ECO:0007669"/>
    <property type="project" value="UniProtKB-KW"/>
</dbReference>